<feature type="non-terminal residue" evidence="2">
    <location>
        <position position="1"/>
    </location>
</feature>
<evidence type="ECO:0000313" key="2">
    <source>
        <dbReference type="EMBL" id="GFA21210.1"/>
    </source>
</evidence>
<dbReference type="EMBL" id="BKCJ010386437">
    <property type="protein sequence ID" value="GFA21210.1"/>
    <property type="molecule type" value="Genomic_DNA"/>
</dbReference>
<dbReference type="AlphaFoldDB" id="A0A699J9W9"/>
<name>A0A699J9W9_TANCI</name>
<evidence type="ECO:0000256" key="1">
    <source>
        <dbReference type="SAM" id="MobiDB-lite"/>
    </source>
</evidence>
<comment type="caution">
    <text evidence="2">The sequence shown here is derived from an EMBL/GenBank/DDBJ whole genome shotgun (WGS) entry which is preliminary data.</text>
</comment>
<organism evidence="2">
    <name type="scientific">Tanacetum cinerariifolium</name>
    <name type="common">Dalmatian daisy</name>
    <name type="synonym">Chrysanthemum cinerariifolium</name>
    <dbReference type="NCBI Taxonomy" id="118510"/>
    <lineage>
        <taxon>Eukaryota</taxon>
        <taxon>Viridiplantae</taxon>
        <taxon>Streptophyta</taxon>
        <taxon>Embryophyta</taxon>
        <taxon>Tracheophyta</taxon>
        <taxon>Spermatophyta</taxon>
        <taxon>Magnoliopsida</taxon>
        <taxon>eudicotyledons</taxon>
        <taxon>Gunneridae</taxon>
        <taxon>Pentapetalae</taxon>
        <taxon>asterids</taxon>
        <taxon>campanulids</taxon>
        <taxon>Asterales</taxon>
        <taxon>Asteraceae</taxon>
        <taxon>Asteroideae</taxon>
        <taxon>Anthemideae</taxon>
        <taxon>Anthemidinae</taxon>
        <taxon>Tanacetum</taxon>
    </lineage>
</organism>
<protein>
    <submittedName>
        <fullName evidence="2">Uncharacterized protein</fullName>
    </submittedName>
</protein>
<reference evidence="2" key="1">
    <citation type="journal article" date="2019" name="Sci. Rep.">
        <title>Draft genome of Tanacetum cinerariifolium, the natural source of mosquito coil.</title>
        <authorList>
            <person name="Yamashiro T."/>
            <person name="Shiraishi A."/>
            <person name="Satake H."/>
            <person name="Nakayama K."/>
        </authorList>
    </citation>
    <scope>NUCLEOTIDE SEQUENCE</scope>
</reference>
<feature type="compositionally biased region" description="Basic and acidic residues" evidence="1">
    <location>
        <begin position="58"/>
        <end position="68"/>
    </location>
</feature>
<feature type="compositionally biased region" description="Low complexity" evidence="1">
    <location>
        <begin position="20"/>
        <end position="31"/>
    </location>
</feature>
<accession>A0A699J9W9</accession>
<sequence length="148" mass="16023">SGDSTDKDYILLPLWTQDSLFSSSSKDSPSDGFKPLEEEEKKDDKDPGNEDNEVLSIEELRVNQEKDANVNSTNNINAVSPTANAASTKNNVVDKNIVYGCADDPNMLNLEEIVSLLVSTASISYHCLFSAASTKFMLPVEVSTADAS</sequence>
<feature type="compositionally biased region" description="Polar residues" evidence="1">
    <location>
        <begin position="69"/>
        <end position="85"/>
    </location>
</feature>
<gene>
    <name evidence="2" type="ORF">Tci_593182</name>
</gene>
<feature type="region of interest" description="Disordered" evidence="1">
    <location>
        <begin position="20"/>
        <end position="85"/>
    </location>
</feature>
<proteinExistence type="predicted"/>